<evidence type="ECO:0000313" key="3">
    <source>
        <dbReference type="Proteomes" id="UP000282195"/>
    </source>
</evidence>
<dbReference type="PANTHER" id="PTHR40275:SF1">
    <property type="entry name" value="SSL7038 PROTEIN"/>
    <property type="match status" value="1"/>
</dbReference>
<dbReference type="KEGG" id="rjg:CCGE525_10965"/>
<feature type="domain" description="HTH cro/C1-type" evidence="1">
    <location>
        <begin position="41"/>
        <end position="84"/>
    </location>
</feature>
<dbReference type="Gene3D" id="1.10.260.40">
    <property type="entry name" value="lambda repressor-like DNA-binding domains"/>
    <property type="match status" value="1"/>
</dbReference>
<evidence type="ECO:0000313" key="2">
    <source>
        <dbReference type="EMBL" id="AYG59251.1"/>
    </source>
</evidence>
<dbReference type="Pfam" id="PF21716">
    <property type="entry name" value="dnstrm_HI1420"/>
    <property type="match status" value="1"/>
</dbReference>
<dbReference type="PANTHER" id="PTHR40275">
    <property type="entry name" value="SSL7038 PROTEIN"/>
    <property type="match status" value="1"/>
</dbReference>
<dbReference type="NCBIfam" id="TIGR02684">
    <property type="entry name" value="dnstrm_HI1420"/>
    <property type="match status" value="1"/>
</dbReference>
<dbReference type="SUPFAM" id="SSF47413">
    <property type="entry name" value="lambda repressor-like DNA-binding domains"/>
    <property type="match status" value="1"/>
</dbReference>
<dbReference type="EMBL" id="CP032694">
    <property type="protein sequence ID" value="AYG59251.1"/>
    <property type="molecule type" value="Genomic_DNA"/>
</dbReference>
<dbReference type="CDD" id="cd00093">
    <property type="entry name" value="HTH_XRE"/>
    <property type="match status" value="1"/>
</dbReference>
<name>A0A387FTX2_9HYPH</name>
<dbReference type="Proteomes" id="UP000282195">
    <property type="component" value="Chromosome"/>
</dbReference>
<evidence type="ECO:0000259" key="1">
    <source>
        <dbReference type="PROSITE" id="PS50943"/>
    </source>
</evidence>
<dbReference type="GO" id="GO:0003677">
    <property type="term" value="F:DNA binding"/>
    <property type="evidence" value="ECO:0007669"/>
    <property type="project" value="InterPro"/>
</dbReference>
<dbReference type="PROSITE" id="PS50943">
    <property type="entry name" value="HTH_CROC1"/>
    <property type="match status" value="1"/>
</dbReference>
<dbReference type="RefSeq" id="WP_120704271.1">
    <property type="nucleotide sequence ID" value="NZ_CP032694.1"/>
</dbReference>
<keyword evidence="3" id="KW-1185">Reference proteome</keyword>
<sequence length="94" mass="9875">MARETPVSVDAVDGYIAAAFETDDPSSIAKALGEVARTRNMSKLAKDVGMNRSALYRALSGDGNPEFATILKVVKALGLKLTPVLAVEHESDAA</sequence>
<accession>A0A387FTX2</accession>
<dbReference type="InterPro" id="IPR010982">
    <property type="entry name" value="Lambda_DNA-bd_dom_sf"/>
</dbReference>
<proteinExistence type="predicted"/>
<dbReference type="InterPro" id="IPR001387">
    <property type="entry name" value="Cro/C1-type_HTH"/>
</dbReference>
<dbReference type="AlphaFoldDB" id="A0A387FTX2"/>
<reference evidence="2 3" key="1">
    <citation type="submission" date="2018-10" db="EMBL/GenBank/DDBJ databases">
        <title>Rhizobium etli, R. leguminosarum and a new Rhizobium genospecies from Phaseolus dumosus.</title>
        <authorList>
            <person name="Ramirez-Puebla S.T."/>
            <person name="Rogel-Hernandez M.A."/>
            <person name="Guerrero G."/>
            <person name="Ormeno-Orrillo E."/>
            <person name="Martinez-Romero J.C."/>
            <person name="Negrete-Yankelevich S."/>
            <person name="Martinez-Romero E."/>
        </authorList>
    </citation>
    <scope>NUCLEOTIDE SEQUENCE [LARGE SCALE GENOMIC DNA]</scope>
    <source>
        <strain evidence="2 3">CCGE525</strain>
    </source>
</reference>
<dbReference type="InterPro" id="IPR014057">
    <property type="entry name" value="HI1420"/>
</dbReference>
<gene>
    <name evidence="2" type="ORF">CCGE525_10965</name>
</gene>
<dbReference type="OrthoDB" id="9798416at2"/>
<protein>
    <submittedName>
        <fullName evidence="2">Putative addiction module antidote protein</fullName>
    </submittedName>
</protein>
<organism evidence="2 3">
    <name type="scientific">Rhizobium jaguaris</name>
    <dbReference type="NCBI Taxonomy" id="1312183"/>
    <lineage>
        <taxon>Bacteria</taxon>
        <taxon>Pseudomonadati</taxon>
        <taxon>Pseudomonadota</taxon>
        <taxon>Alphaproteobacteria</taxon>
        <taxon>Hyphomicrobiales</taxon>
        <taxon>Rhizobiaceae</taxon>
        <taxon>Rhizobium/Agrobacterium group</taxon>
        <taxon>Rhizobium</taxon>
    </lineage>
</organism>